<dbReference type="Pfam" id="PF21788">
    <property type="entry name" value="TNP-like_GBD"/>
    <property type="match status" value="1"/>
</dbReference>
<evidence type="ECO:0000313" key="4">
    <source>
        <dbReference type="Proteomes" id="UP000324222"/>
    </source>
</evidence>
<dbReference type="Proteomes" id="UP000324222">
    <property type="component" value="Unassembled WGS sequence"/>
</dbReference>
<comment type="caution">
    <text evidence="3">The sequence shown here is derived from an EMBL/GenBank/DDBJ whole genome shotgun (WGS) entry which is preliminary data.</text>
</comment>
<evidence type="ECO:0000259" key="1">
    <source>
        <dbReference type="Pfam" id="PF21787"/>
    </source>
</evidence>
<reference evidence="3 4" key="1">
    <citation type="submission" date="2019-05" db="EMBL/GenBank/DDBJ databases">
        <title>Another draft genome of Portunus trituberculatus and its Hox gene families provides insights of decapod evolution.</title>
        <authorList>
            <person name="Jeong J.-H."/>
            <person name="Song I."/>
            <person name="Kim S."/>
            <person name="Choi T."/>
            <person name="Kim D."/>
            <person name="Ryu S."/>
            <person name="Kim W."/>
        </authorList>
    </citation>
    <scope>NUCLEOTIDE SEQUENCE [LARGE SCALE GENOMIC DNA]</scope>
    <source>
        <tissue evidence="3">Muscle</tissue>
    </source>
</reference>
<proteinExistence type="predicted"/>
<dbReference type="EMBL" id="VSRR010048872">
    <property type="protein sequence ID" value="MPC78605.1"/>
    <property type="molecule type" value="Genomic_DNA"/>
</dbReference>
<dbReference type="AlphaFoldDB" id="A0A5B7I8Z6"/>
<name>A0A5B7I8Z6_PORTR</name>
<feature type="domain" description="Transposable element P transposase-like RNase H" evidence="1">
    <location>
        <begin position="18"/>
        <end position="85"/>
    </location>
</feature>
<evidence type="ECO:0000313" key="3">
    <source>
        <dbReference type="EMBL" id="MPC78605.1"/>
    </source>
</evidence>
<gene>
    <name evidence="3" type="primary">T_0</name>
    <name evidence="3" type="ORF">E2C01_073097</name>
</gene>
<dbReference type="Pfam" id="PF21787">
    <property type="entry name" value="TNP-like_RNaseH_N"/>
    <property type="match status" value="1"/>
</dbReference>
<dbReference type="InterPro" id="IPR048366">
    <property type="entry name" value="TNP-like_GBD"/>
</dbReference>
<protein>
    <submittedName>
        <fullName evidence="3">Transposable element P transposase</fullName>
    </submittedName>
</protein>
<feature type="domain" description="Transposable element P transposase-like GTP-binding insertion" evidence="2">
    <location>
        <begin position="111"/>
        <end position="187"/>
    </location>
</feature>
<keyword evidence="4" id="KW-1185">Reference proteome</keyword>
<organism evidence="3 4">
    <name type="scientific">Portunus trituberculatus</name>
    <name type="common">Swimming crab</name>
    <name type="synonym">Neptunus trituberculatus</name>
    <dbReference type="NCBI Taxonomy" id="210409"/>
    <lineage>
        <taxon>Eukaryota</taxon>
        <taxon>Metazoa</taxon>
        <taxon>Ecdysozoa</taxon>
        <taxon>Arthropoda</taxon>
        <taxon>Crustacea</taxon>
        <taxon>Multicrustacea</taxon>
        <taxon>Malacostraca</taxon>
        <taxon>Eumalacostraca</taxon>
        <taxon>Eucarida</taxon>
        <taxon>Decapoda</taxon>
        <taxon>Pleocyemata</taxon>
        <taxon>Brachyura</taxon>
        <taxon>Eubrachyura</taxon>
        <taxon>Portunoidea</taxon>
        <taxon>Portunidae</taxon>
        <taxon>Portuninae</taxon>
        <taxon>Portunus</taxon>
    </lineage>
</organism>
<sequence length="190" mass="21561">MEIDSKYCYDRGADRIYNKSSNVQVIMAQGILYNWVQPLYYAYDQRVTKDLLCNVITATEETGFPVHAVVCDLSGANQGLWRSLGISRASTSFDNPHDPNRKVHVFADPPHFLKLVRNNLIDDGIETAYGTVNSDPLYEVIKYQKGDLKMTPRLSELNLCVKGPMRQKVKLAVQLLSESMTKAIQKMAKW</sequence>
<dbReference type="InterPro" id="IPR048365">
    <property type="entry name" value="TNP-like_RNaseH_N"/>
</dbReference>
<accession>A0A5B7I8Z6</accession>
<evidence type="ECO:0000259" key="2">
    <source>
        <dbReference type="Pfam" id="PF21788"/>
    </source>
</evidence>